<evidence type="ECO:0000256" key="3">
    <source>
        <dbReference type="ARBA" id="ARBA00022759"/>
    </source>
</evidence>
<keyword evidence="1" id="KW-0819">tRNA processing</keyword>
<dbReference type="InterPro" id="IPR000100">
    <property type="entry name" value="RNase_P"/>
</dbReference>
<keyword evidence="3" id="KW-0255">Endonuclease</keyword>
<accession>A0ABR8S7T1</accession>
<evidence type="ECO:0000256" key="5">
    <source>
        <dbReference type="ARBA" id="ARBA00022884"/>
    </source>
</evidence>
<evidence type="ECO:0000256" key="6">
    <source>
        <dbReference type="SAM" id="MobiDB-lite"/>
    </source>
</evidence>
<evidence type="ECO:0000256" key="1">
    <source>
        <dbReference type="ARBA" id="ARBA00022694"/>
    </source>
</evidence>
<keyword evidence="5" id="KW-0694">RNA-binding</keyword>
<evidence type="ECO:0000313" key="7">
    <source>
        <dbReference type="EMBL" id="MBD7959518.1"/>
    </source>
</evidence>
<reference evidence="7 8" key="1">
    <citation type="submission" date="2020-08" db="EMBL/GenBank/DDBJ databases">
        <title>A Genomic Blueprint of the Chicken Gut Microbiome.</title>
        <authorList>
            <person name="Gilroy R."/>
            <person name="Ravi A."/>
            <person name="Getino M."/>
            <person name="Pursley I."/>
            <person name="Horton D.L."/>
            <person name="Alikhan N.-F."/>
            <person name="Baker D."/>
            <person name="Gharbi K."/>
            <person name="Hall N."/>
            <person name="Watson M."/>
            <person name="Adriaenssens E.M."/>
            <person name="Foster-Nyarko E."/>
            <person name="Jarju S."/>
            <person name="Secka A."/>
            <person name="Antonio M."/>
            <person name="Oren A."/>
            <person name="Chaudhuri R."/>
            <person name="La Ragione R.M."/>
            <person name="Hildebrand F."/>
            <person name="Pallen M.J."/>
        </authorList>
    </citation>
    <scope>NUCLEOTIDE SEQUENCE [LARGE SCALE GENOMIC DNA]</scope>
    <source>
        <strain evidence="7 8">Sa2CVA6</strain>
    </source>
</reference>
<dbReference type="Proteomes" id="UP000634919">
    <property type="component" value="Unassembled WGS sequence"/>
</dbReference>
<feature type="region of interest" description="Disordered" evidence="6">
    <location>
        <begin position="150"/>
        <end position="174"/>
    </location>
</feature>
<evidence type="ECO:0000256" key="4">
    <source>
        <dbReference type="ARBA" id="ARBA00022801"/>
    </source>
</evidence>
<organism evidence="7 8">
    <name type="scientific">Comamonas avium</name>
    <dbReference type="NCBI Taxonomy" id="2762231"/>
    <lineage>
        <taxon>Bacteria</taxon>
        <taxon>Pseudomonadati</taxon>
        <taxon>Pseudomonadota</taxon>
        <taxon>Betaproteobacteria</taxon>
        <taxon>Burkholderiales</taxon>
        <taxon>Comamonadaceae</taxon>
        <taxon>Comamonas</taxon>
    </lineage>
</organism>
<evidence type="ECO:0000256" key="2">
    <source>
        <dbReference type="ARBA" id="ARBA00022722"/>
    </source>
</evidence>
<dbReference type="SUPFAM" id="SSF54211">
    <property type="entry name" value="Ribosomal protein S5 domain 2-like"/>
    <property type="match status" value="1"/>
</dbReference>
<dbReference type="Pfam" id="PF00825">
    <property type="entry name" value="Ribonuclease_P"/>
    <property type="match status" value="1"/>
</dbReference>
<dbReference type="Gene3D" id="3.30.230.10">
    <property type="match status" value="1"/>
</dbReference>
<evidence type="ECO:0000313" key="8">
    <source>
        <dbReference type="Proteomes" id="UP000634919"/>
    </source>
</evidence>
<dbReference type="InterPro" id="IPR020568">
    <property type="entry name" value="Ribosomal_Su5_D2-typ_SF"/>
</dbReference>
<proteinExistence type="predicted"/>
<dbReference type="EMBL" id="JACSQK010000002">
    <property type="protein sequence ID" value="MBD7959518.1"/>
    <property type="molecule type" value="Genomic_DNA"/>
</dbReference>
<keyword evidence="2" id="KW-0540">Nuclease</keyword>
<sequence length="174" mass="19017">MQRLQTRPQFQATMSGGTISRTAHFALHRLVLSEVDVAKDAEPTGPGATLSEPAPQALFVVPGCKVPQVWMGPLVPKRWAKRSVTRHSIKRQIYAVASEFDAQLQSLPPAAYVVRLRAGFDRKQFISATSEPLKQAVRAELMQLLTHATRRKSPKPVAQANTSQPQDVAVEGAG</sequence>
<comment type="caution">
    <text evidence="7">The sequence shown here is derived from an EMBL/GenBank/DDBJ whole genome shotgun (WGS) entry which is preliminary data.</text>
</comment>
<dbReference type="InterPro" id="IPR014721">
    <property type="entry name" value="Ribsml_uS5_D2-typ_fold_subgr"/>
</dbReference>
<keyword evidence="8" id="KW-1185">Reference proteome</keyword>
<dbReference type="RefSeq" id="WP_191721937.1">
    <property type="nucleotide sequence ID" value="NZ_JACSQK010000002.1"/>
</dbReference>
<protein>
    <submittedName>
        <fullName evidence="7">Ribonuclease P protein component</fullName>
    </submittedName>
</protein>
<name>A0ABR8S7T1_9BURK</name>
<keyword evidence="4" id="KW-0378">Hydrolase</keyword>
<gene>
    <name evidence="7" type="ORF">H9646_03410</name>
</gene>